<proteinExistence type="predicted"/>
<name>X5M617_BARHN</name>
<reference evidence="2" key="1">
    <citation type="submission" date="2013-11" db="EMBL/GenBank/DDBJ databases">
        <title>Genome sequencing of Bartonella spp. isolated from human blood.</title>
        <authorList>
            <person name="Raoult D."/>
        </authorList>
    </citation>
    <scope>NUCLEOTIDE SEQUENCE</scope>
    <source>
        <strain evidence="2">BM1374165</strain>
    </source>
</reference>
<evidence type="ECO:0000313" key="1">
    <source>
        <dbReference type="EMBL" id="CDO46313.1"/>
    </source>
</evidence>
<dbReference type="STRING" id="38323.BM1374165_00290"/>
<protein>
    <submittedName>
        <fullName evidence="1">Uncharacterized protein</fullName>
    </submittedName>
</protein>
<accession>X5M617</accession>
<gene>
    <name evidence="1" type="ORF">BM1374165_00290</name>
</gene>
<sequence length="70" mass="7119">MNKKAHKNGDGKARIEFIPPLALIRNGGRGGHDASGNWSSRGSWGGSGGYGSTSVYGGGGDGAVLIKVYL</sequence>
<dbReference type="KEGG" id="bhs:BM1374165_00290"/>
<organism evidence="1 2">
    <name type="scientific">Bartonella henselae</name>
    <name type="common">Rochalimaea henselae</name>
    <dbReference type="NCBI Taxonomy" id="38323"/>
    <lineage>
        <taxon>Bacteria</taxon>
        <taxon>Pseudomonadati</taxon>
        <taxon>Pseudomonadota</taxon>
        <taxon>Alphaproteobacteria</taxon>
        <taxon>Hyphomicrobiales</taxon>
        <taxon>Bartonellaceae</taxon>
        <taxon>Bartonella</taxon>
    </lineage>
</organism>
<dbReference type="AlphaFoldDB" id="X5M617"/>
<dbReference type="RefSeq" id="WP_038487023.1">
    <property type="nucleotide sequence ID" value="NZ_CACVBK010000001.1"/>
</dbReference>
<dbReference type="EMBL" id="HG969191">
    <property type="protein sequence ID" value="CDO46313.1"/>
    <property type="molecule type" value="Genomic_DNA"/>
</dbReference>
<dbReference type="Proteomes" id="UP000019801">
    <property type="component" value="Chromosome I"/>
</dbReference>
<dbReference type="PATRIC" id="fig|38323.4.peg.321"/>
<evidence type="ECO:0000313" key="2">
    <source>
        <dbReference type="Proteomes" id="UP000019801"/>
    </source>
</evidence>